<sequence length="352" mass="39623">MVCENGGPFFKLSGIQADLLFIVLSHGHVFWGALSSFGQGSTYWTEGACRWRTNTTPCNGMNPFSRHCRIVKPRVLLHPFFYLVPCIFFCLYSGAMGTSYYVDTRILSEQEEMAPMRYSTSAGMEQAAHTEYGGQEPKSSIFSGSWSTLAAHPPDAYGHHQYSGEADGMFARPWALDPVSASLCLTGIPSAAAHYETKPEPLLGGAECTTLETHAPLLSDIENGASLTEIPCDASPTSSASDDKLTAEKREAVDASKQRNAFLIDASAWPNKSDNPSSNWLHAKPTRKKRCPYTKHQILELEKEFLFNMYLPRERRYEVARLLNLTERQVKIWFQNRRMKMKKETRDRRKDS</sequence>
<dbReference type="Pfam" id="PF04617">
    <property type="entry name" value="Hox9_act"/>
    <property type="match status" value="1"/>
</dbReference>
<dbReference type="GO" id="GO:0048704">
    <property type="term" value="P:embryonic skeletal system morphogenesis"/>
    <property type="evidence" value="ECO:0007669"/>
    <property type="project" value="TreeGrafter"/>
</dbReference>
<evidence type="ECO:0000256" key="3">
    <source>
        <dbReference type="ARBA" id="ARBA00006317"/>
    </source>
</evidence>
<keyword evidence="13" id="KW-0472">Membrane</keyword>
<keyword evidence="9 10" id="KW-0539">Nucleus</keyword>
<accession>A0A315WCH8</accession>
<feature type="domain" description="Homeobox" evidence="14">
    <location>
        <begin position="284"/>
        <end position="344"/>
    </location>
</feature>
<keyword evidence="8" id="KW-0804">Transcription</keyword>
<dbReference type="InterPro" id="IPR017112">
    <property type="entry name" value="HXA9/HXB9/HXC9"/>
</dbReference>
<dbReference type="GO" id="GO:0000981">
    <property type="term" value="F:DNA-binding transcription factor activity, RNA polymerase II-specific"/>
    <property type="evidence" value="ECO:0007669"/>
    <property type="project" value="InterPro"/>
</dbReference>
<keyword evidence="16" id="KW-1185">Reference proteome</keyword>
<dbReference type="EMBL" id="NHOQ01000034">
    <property type="protein sequence ID" value="PWA33554.1"/>
    <property type="molecule type" value="Genomic_DNA"/>
</dbReference>
<protein>
    <recommendedName>
        <fullName evidence="14">Homeobox domain-containing protein</fullName>
    </recommendedName>
</protein>
<evidence type="ECO:0000256" key="12">
    <source>
        <dbReference type="SAM" id="MobiDB-lite"/>
    </source>
</evidence>
<dbReference type="InterPro" id="IPR001356">
    <property type="entry name" value="HD"/>
</dbReference>
<feature type="transmembrane region" description="Helical" evidence="13">
    <location>
        <begin position="80"/>
        <end position="102"/>
    </location>
</feature>
<comment type="subcellular location">
    <subcellularLocation>
        <location evidence="2 10 11">Nucleus</location>
    </subcellularLocation>
</comment>
<evidence type="ECO:0000256" key="6">
    <source>
        <dbReference type="ARBA" id="ARBA00023125"/>
    </source>
</evidence>
<dbReference type="GO" id="GO:0005634">
    <property type="term" value="C:nucleus"/>
    <property type="evidence" value="ECO:0007669"/>
    <property type="project" value="UniProtKB-SubCell"/>
</dbReference>
<evidence type="ECO:0000256" key="4">
    <source>
        <dbReference type="ARBA" id="ARBA00022473"/>
    </source>
</evidence>
<dbReference type="PROSITE" id="PS00027">
    <property type="entry name" value="HOMEOBOX_1"/>
    <property type="match status" value="1"/>
</dbReference>
<dbReference type="GO" id="GO:0009952">
    <property type="term" value="P:anterior/posterior pattern specification"/>
    <property type="evidence" value="ECO:0007669"/>
    <property type="project" value="TreeGrafter"/>
</dbReference>
<dbReference type="PANTHER" id="PTHR45970">
    <property type="entry name" value="AGAP004664-PA"/>
    <property type="match status" value="1"/>
</dbReference>
<dbReference type="SUPFAM" id="SSF46689">
    <property type="entry name" value="Homeodomain-like"/>
    <property type="match status" value="1"/>
</dbReference>
<organism evidence="15 16">
    <name type="scientific">Gambusia affinis</name>
    <name type="common">Western mosquitofish</name>
    <name type="synonym">Heterandria affinis</name>
    <dbReference type="NCBI Taxonomy" id="33528"/>
    <lineage>
        <taxon>Eukaryota</taxon>
        <taxon>Metazoa</taxon>
        <taxon>Chordata</taxon>
        <taxon>Craniata</taxon>
        <taxon>Vertebrata</taxon>
        <taxon>Euteleostomi</taxon>
        <taxon>Actinopterygii</taxon>
        <taxon>Neopterygii</taxon>
        <taxon>Teleostei</taxon>
        <taxon>Neoteleostei</taxon>
        <taxon>Acanthomorphata</taxon>
        <taxon>Ovalentaria</taxon>
        <taxon>Atherinomorphae</taxon>
        <taxon>Cyprinodontiformes</taxon>
        <taxon>Poeciliidae</taxon>
        <taxon>Poeciliinae</taxon>
        <taxon>Gambusia</taxon>
    </lineage>
</organism>
<evidence type="ECO:0000259" key="14">
    <source>
        <dbReference type="PROSITE" id="PS50071"/>
    </source>
</evidence>
<feature type="DNA-binding region" description="Homeobox" evidence="10">
    <location>
        <begin position="286"/>
        <end position="345"/>
    </location>
</feature>
<dbReference type="SMART" id="SM00389">
    <property type="entry name" value="HOX"/>
    <property type="match status" value="1"/>
</dbReference>
<evidence type="ECO:0000256" key="5">
    <source>
        <dbReference type="ARBA" id="ARBA00023015"/>
    </source>
</evidence>
<keyword evidence="4" id="KW-0217">Developmental protein</keyword>
<feature type="region of interest" description="Disordered" evidence="12">
    <location>
        <begin position="228"/>
        <end position="252"/>
    </location>
</feature>
<dbReference type="InterPro" id="IPR020479">
    <property type="entry name" value="HD_metazoa"/>
</dbReference>
<dbReference type="GO" id="GO:0006351">
    <property type="term" value="P:DNA-templated transcription"/>
    <property type="evidence" value="ECO:0007669"/>
    <property type="project" value="InterPro"/>
</dbReference>
<evidence type="ECO:0000256" key="11">
    <source>
        <dbReference type="RuleBase" id="RU000682"/>
    </source>
</evidence>
<dbReference type="GO" id="GO:0000978">
    <property type="term" value="F:RNA polymerase II cis-regulatory region sequence-specific DNA binding"/>
    <property type="evidence" value="ECO:0007669"/>
    <property type="project" value="TreeGrafter"/>
</dbReference>
<evidence type="ECO:0000256" key="10">
    <source>
        <dbReference type="PROSITE-ProRule" id="PRU00108"/>
    </source>
</evidence>
<evidence type="ECO:0000313" key="16">
    <source>
        <dbReference type="Proteomes" id="UP000250572"/>
    </source>
</evidence>
<dbReference type="InterPro" id="IPR006711">
    <property type="entry name" value="Hox9_activation_N"/>
</dbReference>
<dbReference type="InterPro" id="IPR009057">
    <property type="entry name" value="Homeodomain-like_sf"/>
</dbReference>
<dbReference type="CDD" id="cd00086">
    <property type="entry name" value="homeodomain"/>
    <property type="match status" value="1"/>
</dbReference>
<name>A0A315WCH8_GAMAF</name>
<reference evidence="15 16" key="1">
    <citation type="journal article" date="2018" name="G3 (Bethesda)">
        <title>A High-Quality Reference Genome for the Invasive Mosquitofish Gambusia affinis Using a Chicago Library.</title>
        <authorList>
            <person name="Hoffberg S.L."/>
            <person name="Troendle N.J."/>
            <person name="Glenn T.C."/>
            <person name="Mahmud O."/>
            <person name="Louha S."/>
            <person name="Chalopin D."/>
            <person name="Bennetzen J.L."/>
            <person name="Mauricio R."/>
        </authorList>
    </citation>
    <scope>NUCLEOTIDE SEQUENCE [LARGE SCALE GENOMIC DNA]</scope>
    <source>
        <strain evidence="15">NE01/NJP1002.9</strain>
        <tissue evidence="15">Muscle</tissue>
    </source>
</reference>
<dbReference type="PRINTS" id="PR00024">
    <property type="entry name" value="HOMEOBOX"/>
</dbReference>
<keyword evidence="6 10" id="KW-0238">DNA-binding</keyword>
<dbReference type="InterPro" id="IPR017970">
    <property type="entry name" value="Homeobox_CS"/>
</dbReference>
<evidence type="ECO:0000256" key="8">
    <source>
        <dbReference type="ARBA" id="ARBA00023163"/>
    </source>
</evidence>
<keyword evidence="13" id="KW-0812">Transmembrane</keyword>
<dbReference type="PANTHER" id="PTHR45970:SF3">
    <property type="entry name" value="HOMEOBOX PROTEIN HOX-A9"/>
    <property type="match status" value="1"/>
</dbReference>
<keyword evidence="7 10" id="KW-0371">Homeobox</keyword>
<dbReference type="AlphaFoldDB" id="A0A315WCH8"/>
<dbReference type="GO" id="GO:0009954">
    <property type="term" value="P:proximal/distal pattern formation"/>
    <property type="evidence" value="ECO:0007669"/>
    <property type="project" value="TreeGrafter"/>
</dbReference>
<evidence type="ECO:0000313" key="15">
    <source>
        <dbReference type="EMBL" id="PWA33554.1"/>
    </source>
</evidence>
<keyword evidence="13" id="KW-1133">Transmembrane helix</keyword>
<evidence type="ECO:0000256" key="13">
    <source>
        <dbReference type="SAM" id="Phobius"/>
    </source>
</evidence>
<comment type="similarity">
    <text evidence="3">Belongs to the Abd-B homeobox family.</text>
</comment>
<evidence type="ECO:0000256" key="7">
    <source>
        <dbReference type="ARBA" id="ARBA00023155"/>
    </source>
</evidence>
<evidence type="ECO:0000256" key="1">
    <source>
        <dbReference type="ARBA" id="ARBA00003263"/>
    </source>
</evidence>
<dbReference type="Proteomes" id="UP000250572">
    <property type="component" value="Unassembled WGS sequence"/>
</dbReference>
<feature type="compositionally biased region" description="Basic and acidic residues" evidence="12">
    <location>
        <begin position="241"/>
        <end position="252"/>
    </location>
</feature>
<dbReference type="STRING" id="33528.ENSGAFP00000008181"/>
<proteinExistence type="inferred from homology"/>
<dbReference type="Pfam" id="PF00046">
    <property type="entry name" value="Homeodomain"/>
    <property type="match status" value="1"/>
</dbReference>
<keyword evidence="5" id="KW-0805">Transcription regulation</keyword>
<dbReference type="Gene3D" id="1.10.10.60">
    <property type="entry name" value="Homeodomain-like"/>
    <property type="match status" value="1"/>
</dbReference>
<comment type="function">
    <text evidence="1">Sequence-specific transcription factor which is part of a developmental regulatory system that provides cells with specific positional identities on the anterior-posterior axis.</text>
</comment>
<gene>
    <name evidence="15" type="ORF">CCH79_00007625</name>
</gene>
<evidence type="ECO:0000256" key="9">
    <source>
        <dbReference type="ARBA" id="ARBA00023242"/>
    </source>
</evidence>
<comment type="caution">
    <text evidence="15">The sequence shown here is derived from an EMBL/GenBank/DDBJ whole genome shotgun (WGS) entry which is preliminary data.</text>
</comment>
<dbReference type="PROSITE" id="PS50071">
    <property type="entry name" value="HOMEOBOX_2"/>
    <property type="match status" value="1"/>
</dbReference>
<evidence type="ECO:0000256" key="2">
    <source>
        <dbReference type="ARBA" id="ARBA00004123"/>
    </source>
</evidence>